<comment type="similarity">
    <text evidence="1">Belongs to the cycloisomerase 2 family.</text>
</comment>
<dbReference type="Proteomes" id="UP000295164">
    <property type="component" value="Unassembled WGS sequence"/>
</dbReference>
<dbReference type="PANTHER" id="PTHR30344:SF1">
    <property type="entry name" value="6-PHOSPHOGLUCONOLACTONASE"/>
    <property type="match status" value="1"/>
</dbReference>
<comment type="caution">
    <text evidence="4">The sequence shown here is derived from an EMBL/GenBank/DDBJ whole genome shotgun (WGS) entry which is preliminary data.</text>
</comment>
<dbReference type="InterPro" id="IPR011048">
    <property type="entry name" value="Haem_d1_sf"/>
</dbReference>
<evidence type="ECO:0000313" key="5">
    <source>
        <dbReference type="Proteomes" id="UP000295164"/>
    </source>
</evidence>
<evidence type="ECO:0000256" key="1">
    <source>
        <dbReference type="ARBA" id="ARBA00005564"/>
    </source>
</evidence>
<dbReference type="InterPro" id="IPR050282">
    <property type="entry name" value="Cycloisomerase_2"/>
</dbReference>
<organism evidence="4 5">
    <name type="scientific">Flaviaesturariibacter aridisoli</name>
    <dbReference type="NCBI Taxonomy" id="2545761"/>
    <lineage>
        <taxon>Bacteria</taxon>
        <taxon>Pseudomonadati</taxon>
        <taxon>Bacteroidota</taxon>
        <taxon>Chitinophagia</taxon>
        <taxon>Chitinophagales</taxon>
        <taxon>Chitinophagaceae</taxon>
        <taxon>Flaviaestuariibacter</taxon>
    </lineage>
</organism>
<proteinExistence type="inferred from homology"/>
<dbReference type="SUPFAM" id="SSF51004">
    <property type="entry name" value="C-terminal (heme d1) domain of cytochrome cd1-nitrite reductase"/>
    <property type="match status" value="1"/>
</dbReference>
<dbReference type="GO" id="GO:0006006">
    <property type="term" value="P:glucose metabolic process"/>
    <property type="evidence" value="ECO:0007669"/>
    <property type="project" value="UniProtKB-KW"/>
</dbReference>
<name>A0A4R4E916_9BACT</name>
<keyword evidence="2" id="KW-0313">Glucose metabolism</keyword>
<feature type="signal peptide" evidence="3">
    <location>
        <begin position="1"/>
        <end position="20"/>
    </location>
</feature>
<dbReference type="FunFam" id="2.130.10.10:FF:000306">
    <property type="entry name" value="3-carboxymuconate cyclase"/>
    <property type="match status" value="1"/>
</dbReference>
<dbReference type="GO" id="GO:0017057">
    <property type="term" value="F:6-phosphogluconolactonase activity"/>
    <property type="evidence" value="ECO:0007669"/>
    <property type="project" value="TreeGrafter"/>
</dbReference>
<reference evidence="4 5" key="1">
    <citation type="submission" date="2019-03" db="EMBL/GenBank/DDBJ databases">
        <authorList>
            <person name="Kim M.K.M."/>
        </authorList>
    </citation>
    <scope>NUCLEOTIDE SEQUENCE [LARGE SCALE GENOMIC DNA]</scope>
    <source>
        <strain evidence="4 5">17J68-15</strain>
    </source>
</reference>
<dbReference type="RefSeq" id="WP_131850636.1">
    <property type="nucleotide sequence ID" value="NZ_SKFH01000002.1"/>
</dbReference>
<evidence type="ECO:0000256" key="2">
    <source>
        <dbReference type="ARBA" id="ARBA00022526"/>
    </source>
</evidence>
<feature type="chain" id="PRO_5020227288" evidence="3">
    <location>
        <begin position="21"/>
        <end position="369"/>
    </location>
</feature>
<evidence type="ECO:0000256" key="3">
    <source>
        <dbReference type="SAM" id="SignalP"/>
    </source>
</evidence>
<keyword evidence="5" id="KW-1185">Reference proteome</keyword>
<dbReference type="PANTHER" id="PTHR30344">
    <property type="entry name" value="6-PHOSPHOGLUCONOLACTONASE-RELATED"/>
    <property type="match status" value="1"/>
</dbReference>
<gene>
    <name evidence="4" type="ORF">E0486_02915</name>
</gene>
<sequence length="369" mass="39073">MNRSLRFLGLALLASLSAAAQKPQTLFVGTYTRTPGRAGIFVYRFDGATQEATLLDTMIAVNPSYLAPSADGRFLYAVSEQGKGKGAVGAYRVRKGQLTLINQVSSEGDDPCYVTTDRKGKNVIVGNYSGGTMALFPVAPDGGLAPAEQVFQYAGSGPNTQRQGAPHVHSTVLSPGEDYLLVADLGTDSVKTYRFAPGKHRLTETKKSIRLSAGSGPRHIVFHPKKDWVYILQELSGTVTAATFNGGKLAPLQEISLLPAGSSSAPHSADIHVSPDGAFLYASNRAPTNHIAIFRIDEKTGTLTLAGTQPTGGAVPRNFTLDPSGNWLLAANQDSDRITIFKVDKATGLLTDTGKSISVPGPVCLKWGN</sequence>
<evidence type="ECO:0000313" key="4">
    <source>
        <dbReference type="EMBL" id="TCZ74591.1"/>
    </source>
</evidence>
<dbReference type="EMBL" id="SKFH01000002">
    <property type="protein sequence ID" value="TCZ74591.1"/>
    <property type="molecule type" value="Genomic_DNA"/>
</dbReference>
<dbReference type="InterPro" id="IPR015943">
    <property type="entry name" value="WD40/YVTN_repeat-like_dom_sf"/>
</dbReference>
<dbReference type="Gene3D" id="2.130.10.10">
    <property type="entry name" value="YVTN repeat-like/Quinoprotein amine dehydrogenase"/>
    <property type="match status" value="1"/>
</dbReference>
<protein>
    <submittedName>
        <fullName evidence="4">Lactonase family protein</fullName>
    </submittedName>
</protein>
<dbReference type="AlphaFoldDB" id="A0A4R4E916"/>
<dbReference type="Pfam" id="PF10282">
    <property type="entry name" value="Lactonase"/>
    <property type="match status" value="1"/>
</dbReference>
<dbReference type="InterPro" id="IPR019405">
    <property type="entry name" value="Lactonase_7-beta_prop"/>
</dbReference>
<keyword evidence="3" id="KW-0732">Signal</keyword>
<dbReference type="OrthoDB" id="9790815at2"/>
<accession>A0A4R4E916</accession>
<keyword evidence="2" id="KW-0119">Carbohydrate metabolism</keyword>
<dbReference type="GO" id="GO:0005829">
    <property type="term" value="C:cytosol"/>
    <property type="evidence" value="ECO:0007669"/>
    <property type="project" value="TreeGrafter"/>
</dbReference>